<name>C7M1T9_ACIFD</name>
<dbReference type="PROSITE" id="PS00211">
    <property type="entry name" value="ABC_TRANSPORTER_1"/>
    <property type="match status" value="1"/>
</dbReference>
<proteinExistence type="predicted"/>
<accession>C7M1T9</accession>
<evidence type="ECO:0000259" key="3">
    <source>
        <dbReference type="PROSITE" id="PS50893"/>
    </source>
</evidence>
<dbReference type="PANTHER" id="PTHR43514:SF1">
    <property type="entry name" value="SULFATE_THIOSULFATE IMPORT ATP-BINDING PROTEIN CYSA"/>
    <property type="match status" value="1"/>
</dbReference>
<gene>
    <name evidence="4" type="ordered locus">Afer_1932</name>
</gene>
<dbReference type="KEGG" id="afo:Afer_1932"/>
<reference evidence="4 5" key="1">
    <citation type="journal article" date="2009" name="Stand. Genomic Sci.">
        <title>Complete genome sequence of Acidimicrobium ferrooxidans type strain (ICP).</title>
        <authorList>
            <person name="Clum A."/>
            <person name="Nolan M."/>
            <person name="Lang E."/>
            <person name="Glavina Del Rio T."/>
            <person name="Tice H."/>
            <person name="Copeland A."/>
            <person name="Cheng J.F."/>
            <person name="Lucas S."/>
            <person name="Chen F."/>
            <person name="Bruce D."/>
            <person name="Goodwin L."/>
            <person name="Pitluck S."/>
            <person name="Ivanova N."/>
            <person name="Mavrommatis K."/>
            <person name="Mikhailova N."/>
            <person name="Pati A."/>
            <person name="Chen A."/>
            <person name="Palaniappan K."/>
            <person name="Goker M."/>
            <person name="Spring S."/>
            <person name="Land M."/>
            <person name="Hauser L."/>
            <person name="Chang Y.J."/>
            <person name="Jeffries C.C."/>
            <person name="Chain P."/>
            <person name="Bristow J."/>
            <person name="Eisen J.A."/>
            <person name="Markowitz V."/>
            <person name="Hugenholtz P."/>
            <person name="Kyrpides N.C."/>
            <person name="Klenk H.P."/>
            <person name="Lapidus A."/>
        </authorList>
    </citation>
    <scope>NUCLEOTIDE SEQUENCE [LARGE SCALE GENOMIC DNA]</scope>
    <source>
        <strain evidence="5">DSM 10331 / JCM 15462 / NBRC 103882 / ICP</strain>
    </source>
</reference>
<dbReference type="PROSITE" id="PS50893">
    <property type="entry name" value="ABC_TRANSPORTER_2"/>
    <property type="match status" value="1"/>
</dbReference>
<dbReference type="InterPro" id="IPR027417">
    <property type="entry name" value="P-loop_NTPase"/>
</dbReference>
<evidence type="ECO:0000313" key="4">
    <source>
        <dbReference type="EMBL" id="ACU54836.1"/>
    </source>
</evidence>
<keyword evidence="2" id="KW-0067">ATP-binding</keyword>
<dbReference type="eggNOG" id="COG3842">
    <property type="taxonomic scope" value="Bacteria"/>
</dbReference>
<keyword evidence="5" id="KW-1185">Reference proteome</keyword>
<dbReference type="InterPro" id="IPR017871">
    <property type="entry name" value="ABC_transporter-like_CS"/>
</dbReference>
<sequence>MLAADCTVRRGSFTLRCRFEVPQGSVLGVVGPSGAGKTTLLDAIAGLVGLAEGWIRVGETIVSSPGVRVALERRGVGLVPQRTALFRHLDVVGNVAFSRRASAEDVEELLRYFGLATLRDRSVGTLSGGQARRVAIARALAARPSVLVFDEPMAGLDHELVDDVAEAIRDSATRCAVVVVDHDLASIARVADTLLVLDDGAQLQIGPASQVQRQPASARVARLLGMVGPFVGRWGEAWAWPSALHLADGPDGPIGAPARVLEPARVVGGRLEQLVSVDGVGSLRAETSWDRPLGQGWVALTDAVVFDQKVRT</sequence>
<dbReference type="EMBL" id="CP001631">
    <property type="protein sequence ID" value="ACU54836.1"/>
    <property type="molecule type" value="Genomic_DNA"/>
</dbReference>
<evidence type="ECO:0000256" key="1">
    <source>
        <dbReference type="ARBA" id="ARBA00022741"/>
    </source>
</evidence>
<dbReference type="STRING" id="525909.Afer_1932"/>
<dbReference type="Proteomes" id="UP000000771">
    <property type="component" value="Chromosome"/>
</dbReference>
<organism evidence="4 5">
    <name type="scientific">Acidimicrobium ferrooxidans (strain DSM 10331 / JCM 15462 / NBRC 103882 / ICP)</name>
    <dbReference type="NCBI Taxonomy" id="525909"/>
    <lineage>
        <taxon>Bacteria</taxon>
        <taxon>Bacillati</taxon>
        <taxon>Actinomycetota</taxon>
        <taxon>Acidimicrobiia</taxon>
        <taxon>Acidimicrobiales</taxon>
        <taxon>Acidimicrobiaceae</taxon>
        <taxon>Acidimicrobium</taxon>
    </lineage>
</organism>
<dbReference type="SUPFAM" id="SSF52540">
    <property type="entry name" value="P-loop containing nucleoside triphosphate hydrolases"/>
    <property type="match status" value="1"/>
</dbReference>
<dbReference type="InterPro" id="IPR003593">
    <property type="entry name" value="AAA+_ATPase"/>
</dbReference>
<dbReference type="AlphaFoldDB" id="C7M1T9"/>
<feature type="domain" description="ABC transporter" evidence="3">
    <location>
        <begin position="1"/>
        <end position="224"/>
    </location>
</feature>
<keyword evidence="1" id="KW-0547">Nucleotide-binding</keyword>
<dbReference type="InterPro" id="IPR050334">
    <property type="entry name" value="Molybdenum_import_ModC"/>
</dbReference>
<dbReference type="GO" id="GO:0016887">
    <property type="term" value="F:ATP hydrolysis activity"/>
    <property type="evidence" value="ECO:0007669"/>
    <property type="project" value="InterPro"/>
</dbReference>
<dbReference type="PANTHER" id="PTHR43514">
    <property type="entry name" value="ABC TRANSPORTER I FAMILY MEMBER 10"/>
    <property type="match status" value="1"/>
</dbReference>
<dbReference type="InterPro" id="IPR003439">
    <property type="entry name" value="ABC_transporter-like_ATP-bd"/>
</dbReference>
<dbReference type="Gene3D" id="3.40.50.300">
    <property type="entry name" value="P-loop containing nucleotide triphosphate hydrolases"/>
    <property type="match status" value="1"/>
</dbReference>
<dbReference type="HOGENOM" id="CLU_000604_1_22_11"/>
<dbReference type="GO" id="GO:0005524">
    <property type="term" value="F:ATP binding"/>
    <property type="evidence" value="ECO:0007669"/>
    <property type="project" value="UniProtKB-KW"/>
</dbReference>
<evidence type="ECO:0000256" key="2">
    <source>
        <dbReference type="ARBA" id="ARBA00022840"/>
    </source>
</evidence>
<dbReference type="SMART" id="SM00382">
    <property type="entry name" value="AAA"/>
    <property type="match status" value="1"/>
</dbReference>
<dbReference type="RefSeq" id="WP_015799312.1">
    <property type="nucleotide sequence ID" value="NC_013124.1"/>
</dbReference>
<dbReference type="Pfam" id="PF00005">
    <property type="entry name" value="ABC_tran"/>
    <property type="match status" value="1"/>
</dbReference>
<protein>
    <submittedName>
        <fullName evidence="4">ABC transporter related</fullName>
    </submittedName>
</protein>
<dbReference type="OrthoDB" id="3180400at2"/>
<evidence type="ECO:0000313" key="5">
    <source>
        <dbReference type="Proteomes" id="UP000000771"/>
    </source>
</evidence>